<evidence type="ECO:0000313" key="2">
    <source>
        <dbReference type="Proteomes" id="UP000683925"/>
    </source>
</evidence>
<dbReference type="EMBL" id="CAJJDP010000080">
    <property type="protein sequence ID" value="CAD8183434.1"/>
    <property type="molecule type" value="Genomic_DNA"/>
</dbReference>
<dbReference type="AlphaFoldDB" id="A0A8S1W096"/>
<dbReference type="OrthoDB" id="302389at2759"/>
<proteinExistence type="predicted"/>
<protein>
    <submittedName>
        <fullName evidence="1">Uncharacterized protein</fullName>
    </submittedName>
</protein>
<dbReference type="OMA" id="TCDFLPI"/>
<name>A0A8S1W096_PAROT</name>
<organism evidence="1 2">
    <name type="scientific">Paramecium octaurelia</name>
    <dbReference type="NCBI Taxonomy" id="43137"/>
    <lineage>
        <taxon>Eukaryota</taxon>
        <taxon>Sar</taxon>
        <taxon>Alveolata</taxon>
        <taxon>Ciliophora</taxon>
        <taxon>Intramacronucleata</taxon>
        <taxon>Oligohymenophorea</taxon>
        <taxon>Peniculida</taxon>
        <taxon>Parameciidae</taxon>
        <taxon>Paramecium</taxon>
    </lineage>
</organism>
<accession>A0A8S1W096</accession>
<comment type="caution">
    <text evidence="1">The sequence shown here is derived from an EMBL/GenBank/DDBJ whole genome shotgun (WGS) entry which is preliminary data.</text>
</comment>
<reference evidence="1" key="1">
    <citation type="submission" date="2021-01" db="EMBL/GenBank/DDBJ databases">
        <authorList>
            <consortium name="Genoscope - CEA"/>
            <person name="William W."/>
        </authorList>
    </citation>
    <scope>NUCLEOTIDE SEQUENCE</scope>
</reference>
<keyword evidence="2" id="KW-1185">Reference proteome</keyword>
<gene>
    <name evidence="1" type="ORF">POCTA_138.1.T0810071</name>
</gene>
<evidence type="ECO:0000313" key="1">
    <source>
        <dbReference type="EMBL" id="CAD8183434.1"/>
    </source>
</evidence>
<sequence>MNNNNSHTKFDILPKLMTTQHKLLEPAYLRNTQSKFSYNESKMLPLIQRSSILQQTPNTKQLVVQRLVCSLDFSSRHFGAACDRGFQGLSKFHYTQKFGHSTARLEPLHRNVVTELTDVEDAESIPKEERTYHKKIYKYQMMPILALIKSFEIEWIREFEDEVNKKSTKPLQLTFQMALAIFNTHPDPLDFFQKNLQLLERNTVSLKQKGLNRLKYKVKHFETEEFQRVVVIKNQSGQGFFRINFPIIQLYQQEHQHIQTIELSPRKLYDVVKNNFFEMQSFVDQFDQQKLQLYIQSKPDDGDILKDLNEPQSQQQTSLADIQMENVTKTQDNPVSNIIQTGLPVHKELAILIIGEKHEFPDKILQRKLIKKVVTFDNTFYTCDFLPIQILLREKKSQKIIKMYSPSLKELDSIFVLLNSNTMQQILDQYVVPNFDMPPEAFDYKDFKKGTTIKLNLPEITEQPLEITEEQINNGILSSQIKEIEINNKDLQIIIEPCMLEIYNQVTSSTIKKICSSKELTQVLSKRYLIGFNII</sequence>
<dbReference type="Proteomes" id="UP000683925">
    <property type="component" value="Unassembled WGS sequence"/>
</dbReference>